<dbReference type="NCBIfam" id="TIGR01308">
    <property type="entry name" value="rpmD_bact"/>
    <property type="match status" value="1"/>
</dbReference>
<dbReference type="CDD" id="cd01658">
    <property type="entry name" value="Ribosomal_L30"/>
    <property type="match status" value="1"/>
</dbReference>
<evidence type="ECO:0000313" key="9">
    <source>
        <dbReference type="Proteomes" id="UP000460549"/>
    </source>
</evidence>
<evidence type="ECO:0000256" key="4">
    <source>
        <dbReference type="ARBA" id="ARBA00023274"/>
    </source>
</evidence>
<dbReference type="Proteomes" id="UP000460549">
    <property type="component" value="Unassembled WGS sequence"/>
</dbReference>
<keyword evidence="9" id="KW-1185">Reference proteome</keyword>
<dbReference type="AlphaFoldDB" id="A0A7X2TPK0"/>
<organism evidence="8 9">
    <name type="scientific">Bullifex porci</name>
    <dbReference type="NCBI Taxonomy" id="2606638"/>
    <lineage>
        <taxon>Bacteria</taxon>
        <taxon>Pseudomonadati</taxon>
        <taxon>Spirochaetota</taxon>
        <taxon>Spirochaetia</taxon>
        <taxon>Spirochaetales</taxon>
        <taxon>Spirochaetaceae</taxon>
        <taxon>Bullifex</taxon>
    </lineage>
</organism>
<protein>
    <recommendedName>
        <fullName evidence="5">Large ribosomal subunit protein uL30</fullName>
    </recommendedName>
</protein>
<name>A0A7X2TPK0_9SPIO</name>
<evidence type="ECO:0000256" key="3">
    <source>
        <dbReference type="ARBA" id="ARBA00022980"/>
    </source>
</evidence>
<comment type="caution">
    <text evidence="8">The sequence shown here is derived from an EMBL/GenBank/DDBJ whole genome shotgun (WGS) entry which is preliminary data.</text>
</comment>
<dbReference type="Pfam" id="PF00327">
    <property type="entry name" value="Ribosomal_L30"/>
    <property type="match status" value="1"/>
</dbReference>
<dbReference type="SUPFAM" id="SSF55129">
    <property type="entry name" value="Ribosomal protein L30p/L7e"/>
    <property type="match status" value="1"/>
</dbReference>
<proteinExistence type="inferred from homology"/>
<evidence type="ECO:0000256" key="6">
    <source>
        <dbReference type="RuleBase" id="RU003734"/>
    </source>
</evidence>
<dbReference type="InterPro" id="IPR005996">
    <property type="entry name" value="Ribosomal_uL30_bac-type"/>
</dbReference>
<evidence type="ECO:0000313" key="8">
    <source>
        <dbReference type="EMBL" id="MSU05494.1"/>
    </source>
</evidence>
<dbReference type="GO" id="GO:0022625">
    <property type="term" value="C:cytosolic large ribosomal subunit"/>
    <property type="evidence" value="ECO:0007669"/>
    <property type="project" value="TreeGrafter"/>
</dbReference>
<dbReference type="GO" id="GO:0006412">
    <property type="term" value="P:translation"/>
    <property type="evidence" value="ECO:0007669"/>
    <property type="project" value="UniProtKB-UniRule"/>
</dbReference>
<dbReference type="InterPro" id="IPR036919">
    <property type="entry name" value="Ribo_uL30_ferredoxin-like_sf"/>
</dbReference>
<keyword evidence="4 5" id="KW-0687">Ribonucleoprotein</keyword>
<dbReference type="PANTHER" id="PTHR15892:SF2">
    <property type="entry name" value="LARGE RIBOSOMAL SUBUNIT PROTEIN UL30M"/>
    <property type="match status" value="1"/>
</dbReference>
<evidence type="ECO:0000256" key="1">
    <source>
        <dbReference type="ARBA" id="ARBA00007594"/>
    </source>
</evidence>
<dbReference type="PIRSF" id="PIRSF002211">
    <property type="entry name" value="Ribosomal_L30_bac-type"/>
    <property type="match status" value="1"/>
</dbReference>
<accession>A0A7X2TPK0</accession>
<dbReference type="HAMAP" id="MF_01371_B">
    <property type="entry name" value="Ribosomal_uL30_B"/>
    <property type="match status" value="1"/>
</dbReference>
<dbReference type="GO" id="GO:0003735">
    <property type="term" value="F:structural constituent of ribosome"/>
    <property type="evidence" value="ECO:0007669"/>
    <property type="project" value="InterPro"/>
</dbReference>
<evidence type="ECO:0000259" key="7">
    <source>
        <dbReference type="Pfam" id="PF00327"/>
    </source>
</evidence>
<reference evidence="8 9" key="1">
    <citation type="submission" date="2019-08" db="EMBL/GenBank/DDBJ databases">
        <title>In-depth cultivation of the pig gut microbiome towards novel bacterial diversity and tailored functional studies.</title>
        <authorList>
            <person name="Wylensek D."/>
            <person name="Hitch T.C.A."/>
            <person name="Clavel T."/>
        </authorList>
    </citation>
    <scope>NUCLEOTIDE SEQUENCE [LARGE SCALE GENOMIC DNA]</scope>
    <source>
        <strain evidence="8 9">NM-380-WT-3C1</strain>
    </source>
</reference>
<evidence type="ECO:0000256" key="2">
    <source>
        <dbReference type="ARBA" id="ARBA00011838"/>
    </source>
</evidence>
<gene>
    <name evidence="5 8" type="primary">rpmD</name>
    <name evidence="8" type="ORF">FYJ80_01680</name>
</gene>
<dbReference type="PROSITE" id="PS00634">
    <property type="entry name" value="RIBOSOMAL_L30"/>
    <property type="match status" value="1"/>
</dbReference>
<comment type="subunit">
    <text evidence="2 5">Part of the 50S ribosomal subunit.</text>
</comment>
<dbReference type="RefSeq" id="WP_154424393.1">
    <property type="nucleotide sequence ID" value="NZ_VUNN01000002.1"/>
</dbReference>
<dbReference type="Gene3D" id="3.30.1390.20">
    <property type="entry name" value="Ribosomal protein L30, ferredoxin-like fold domain"/>
    <property type="match status" value="1"/>
</dbReference>
<comment type="similarity">
    <text evidence="1 5 6">Belongs to the universal ribosomal protein uL30 family.</text>
</comment>
<evidence type="ECO:0000256" key="5">
    <source>
        <dbReference type="HAMAP-Rule" id="MF_01371"/>
    </source>
</evidence>
<dbReference type="InterPro" id="IPR018038">
    <property type="entry name" value="Ribosomal_uL30_CS"/>
</dbReference>
<sequence>MAEKQIKITLIHSVAGSLPKQRKTVKALGLGKMHSSVVHAATPATLGMVRTVAHLVKVEEM</sequence>
<dbReference type="EMBL" id="VUNN01000002">
    <property type="protein sequence ID" value="MSU05494.1"/>
    <property type="molecule type" value="Genomic_DNA"/>
</dbReference>
<dbReference type="InterPro" id="IPR016082">
    <property type="entry name" value="Ribosomal_uL30_ferredoxin-like"/>
</dbReference>
<dbReference type="PANTHER" id="PTHR15892">
    <property type="entry name" value="MITOCHONDRIAL RIBOSOMAL PROTEIN L30"/>
    <property type="match status" value="1"/>
</dbReference>
<feature type="domain" description="Large ribosomal subunit protein uL30-like ferredoxin-like fold" evidence="7">
    <location>
        <begin position="6"/>
        <end position="56"/>
    </location>
</feature>
<keyword evidence="3 5" id="KW-0689">Ribosomal protein</keyword>